<sequence>MKNKILFPLFHATSTFTPGISSLPHYFSSTSGDLLPSFYKKYQETTSCISFSRSWSFHPGKRPDYV</sequence>
<evidence type="ECO:0000313" key="2">
    <source>
        <dbReference type="Proteomes" id="UP000186373"/>
    </source>
</evidence>
<dbReference type="EMBL" id="FTNY01000001">
    <property type="protein sequence ID" value="SIS30580.1"/>
    <property type="molecule type" value="Genomic_DNA"/>
</dbReference>
<gene>
    <name evidence="1" type="ORF">SAMN05421639_101965</name>
</gene>
<dbReference type="AlphaFoldDB" id="A0A1N7I0I9"/>
<protein>
    <submittedName>
        <fullName evidence="1">Uncharacterized protein</fullName>
    </submittedName>
</protein>
<keyword evidence="2" id="KW-1185">Reference proteome</keyword>
<organism evidence="1 2">
    <name type="scientific">Chryseobacterium shigense</name>
    <dbReference type="NCBI Taxonomy" id="297244"/>
    <lineage>
        <taxon>Bacteria</taxon>
        <taxon>Pseudomonadati</taxon>
        <taxon>Bacteroidota</taxon>
        <taxon>Flavobacteriia</taxon>
        <taxon>Flavobacteriales</taxon>
        <taxon>Weeksellaceae</taxon>
        <taxon>Chryseobacterium group</taxon>
        <taxon>Chryseobacterium</taxon>
    </lineage>
</organism>
<reference evidence="2" key="1">
    <citation type="submission" date="2017-01" db="EMBL/GenBank/DDBJ databases">
        <authorList>
            <person name="Varghese N."/>
            <person name="Submissions S."/>
        </authorList>
    </citation>
    <scope>NUCLEOTIDE SEQUENCE [LARGE SCALE GENOMIC DNA]</scope>
    <source>
        <strain evidence="2">DSM 17126</strain>
    </source>
</reference>
<proteinExistence type="predicted"/>
<accession>A0A1N7I0I9</accession>
<dbReference type="RefSeq" id="WP_123911911.1">
    <property type="nucleotide sequence ID" value="NZ_FTNY01000001.1"/>
</dbReference>
<name>A0A1N7I0I9_9FLAO</name>
<dbReference type="Proteomes" id="UP000186373">
    <property type="component" value="Unassembled WGS sequence"/>
</dbReference>
<evidence type="ECO:0000313" key="1">
    <source>
        <dbReference type="EMBL" id="SIS30580.1"/>
    </source>
</evidence>